<protein>
    <submittedName>
        <fullName evidence="1">Uncharacterized protein</fullName>
    </submittedName>
</protein>
<evidence type="ECO:0000313" key="1">
    <source>
        <dbReference type="EMBL" id="QNQ07794.1"/>
    </source>
</evidence>
<proteinExistence type="predicted"/>
<name>A0A7H0LDP1_9SPHN</name>
<keyword evidence="2" id="KW-1185">Reference proteome</keyword>
<dbReference type="KEGG" id="spap:H3Z74_13355"/>
<evidence type="ECO:0000313" key="2">
    <source>
        <dbReference type="Proteomes" id="UP000516148"/>
    </source>
</evidence>
<reference evidence="1 2" key="1">
    <citation type="submission" date="2020-09" db="EMBL/GenBank/DDBJ databases">
        <title>Sphingomonas sp., a new species isolated from pork steak.</title>
        <authorList>
            <person name="Heidler von Heilborn D."/>
        </authorList>
    </citation>
    <scope>NUCLEOTIDE SEQUENCE [LARGE SCALE GENOMIC DNA]</scope>
    <source>
        <strain evidence="2">S8-3T</strain>
    </source>
</reference>
<dbReference type="AlphaFoldDB" id="A0A7H0LDP1"/>
<sequence length="53" mass="4948">MARVVVVNDGASGSARGLVDVTGTVATMLTGVAKGACGKTVVVAGGSAVGTLD</sequence>
<dbReference type="EMBL" id="CP061038">
    <property type="protein sequence ID" value="QNQ07794.1"/>
    <property type="molecule type" value="Genomic_DNA"/>
</dbReference>
<accession>A0A7H0LDP1</accession>
<gene>
    <name evidence="1" type="ORF">H3Z74_13355</name>
</gene>
<organism evidence="1 2">
    <name type="scientific">Sphingomonas alpina</name>
    <dbReference type="NCBI Taxonomy" id="653931"/>
    <lineage>
        <taxon>Bacteria</taxon>
        <taxon>Pseudomonadati</taxon>
        <taxon>Pseudomonadota</taxon>
        <taxon>Alphaproteobacteria</taxon>
        <taxon>Sphingomonadales</taxon>
        <taxon>Sphingomonadaceae</taxon>
        <taxon>Sphingomonas</taxon>
    </lineage>
</organism>
<dbReference type="Proteomes" id="UP000516148">
    <property type="component" value="Chromosome"/>
</dbReference>